<gene>
    <name evidence="1" type="ORF">LCGC14_2091060</name>
</gene>
<protein>
    <submittedName>
        <fullName evidence="1">Uncharacterized protein</fullName>
    </submittedName>
</protein>
<comment type="caution">
    <text evidence="1">The sequence shown here is derived from an EMBL/GenBank/DDBJ whole genome shotgun (WGS) entry which is preliminary data.</text>
</comment>
<dbReference type="AlphaFoldDB" id="A0A0F9ECP0"/>
<dbReference type="PROSITE" id="PS51257">
    <property type="entry name" value="PROKAR_LIPOPROTEIN"/>
    <property type="match status" value="1"/>
</dbReference>
<evidence type="ECO:0000313" key="1">
    <source>
        <dbReference type="EMBL" id="KKL71823.1"/>
    </source>
</evidence>
<reference evidence="1" key="1">
    <citation type="journal article" date="2015" name="Nature">
        <title>Complex archaea that bridge the gap between prokaryotes and eukaryotes.</title>
        <authorList>
            <person name="Spang A."/>
            <person name="Saw J.H."/>
            <person name="Jorgensen S.L."/>
            <person name="Zaremba-Niedzwiedzka K."/>
            <person name="Martijn J."/>
            <person name="Lind A.E."/>
            <person name="van Eijk R."/>
            <person name="Schleper C."/>
            <person name="Guy L."/>
            <person name="Ettema T.J."/>
        </authorList>
    </citation>
    <scope>NUCLEOTIDE SEQUENCE</scope>
</reference>
<name>A0A0F9ECP0_9ZZZZ</name>
<dbReference type="EMBL" id="LAZR01025471">
    <property type="protein sequence ID" value="KKL71823.1"/>
    <property type="molecule type" value="Genomic_DNA"/>
</dbReference>
<proteinExistence type="predicted"/>
<sequence length="84" mass="9640">MRFWPLGLFLLIFLIGCGSEEVKGPATMEDRTTLYFSVEDAYIGFDTTSGKFCFWNNGPRRVFCGDLAEYEWVDGARIEDLEPK</sequence>
<organism evidence="1">
    <name type="scientific">marine sediment metagenome</name>
    <dbReference type="NCBI Taxonomy" id="412755"/>
    <lineage>
        <taxon>unclassified sequences</taxon>
        <taxon>metagenomes</taxon>
        <taxon>ecological metagenomes</taxon>
    </lineage>
</organism>
<accession>A0A0F9ECP0</accession>